<feature type="compositionally biased region" description="Polar residues" evidence="1">
    <location>
        <begin position="50"/>
        <end position="62"/>
    </location>
</feature>
<feature type="region of interest" description="Disordered" evidence="1">
    <location>
        <begin position="42"/>
        <end position="88"/>
    </location>
</feature>
<sequence length="149" mass="15250">MYVPCPICATDKTDELSSLPPPPTMASARAGVRTLSIFSKESARRRVQPSMASPTTAESQAGQPAATCSPRALLAKLPPSPRPTASAAADRDDHACLSLLACFGGFFSSSSSAAFLATAGGFSGATGGGLGCWGWSREGAEGRPRTQLM</sequence>
<evidence type="ECO:0000313" key="2">
    <source>
        <dbReference type="EMBL" id="BAF27015.1"/>
    </source>
</evidence>
<dbReference type="KEGG" id="dosa:Os10g0523000"/>
<name>A0A0P0XWG9_ORYSJ</name>
<dbReference type="Proteomes" id="UP000000763">
    <property type="component" value="Chromosome 10"/>
</dbReference>
<dbReference type="EMBL" id="AP008216">
    <property type="protein sequence ID" value="BAF27015.1"/>
    <property type="molecule type" value="Genomic_DNA"/>
</dbReference>
<reference evidence="3" key="2">
    <citation type="journal article" date="2008" name="Nucleic Acids Res.">
        <title>The rice annotation project database (RAP-DB): 2008 update.</title>
        <authorList>
            <consortium name="The rice annotation project (RAP)"/>
        </authorList>
    </citation>
    <scope>GENOME REANNOTATION</scope>
    <source>
        <strain evidence="3">cv. Nipponbare</strain>
    </source>
</reference>
<evidence type="ECO:0000313" key="3">
    <source>
        <dbReference type="Proteomes" id="UP000000763"/>
    </source>
</evidence>
<proteinExistence type="predicted"/>
<gene>
    <name evidence="2" type="ordered locus">Os10g0523000</name>
</gene>
<evidence type="ECO:0000256" key="1">
    <source>
        <dbReference type="SAM" id="MobiDB-lite"/>
    </source>
</evidence>
<accession>A0A0P0XWG9</accession>
<reference evidence="2 3" key="1">
    <citation type="journal article" date="2005" name="Nature">
        <title>The map-based sequence of the rice genome.</title>
        <authorList>
            <consortium name="International rice genome sequencing project (IRGSP)"/>
            <person name="Matsumoto T."/>
            <person name="Wu J."/>
            <person name="Kanamori H."/>
            <person name="Katayose Y."/>
            <person name="Fujisawa M."/>
            <person name="Namiki N."/>
            <person name="Mizuno H."/>
            <person name="Yamamoto K."/>
            <person name="Antonio B.A."/>
            <person name="Baba T."/>
            <person name="Sakata K."/>
            <person name="Nagamura Y."/>
            <person name="Aoki H."/>
            <person name="Arikawa K."/>
            <person name="Arita K."/>
            <person name="Bito T."/>
            <person name="Chiden Y."/>
            <person name="Fujitsuka N."/>
            <person name="Fukunaka R."/>
            <person name="Hamada M."/>
            <person name="Harada C."/>
            <person name="Hayashi A."/>
            <person name="Hijishita S."/>
            <person name="Honda M."/>
            <person name="Hosokawa S."/>
            <person name="Ichikawa Y."/>
            <person name="Idonuma A."/>
            <person name="Iijima M."/>
            <person name="Ikeda M."/>
            <person name="Ikeno M."/>
            <person name="Ito K."/>
            <person name="Ito S."/>
            <person name="Ito T."/>
            <person name="Ito Y."/>
            <person name="Ito Y."/>
            <person name="Iwabuchi A."/>
            <person name="Kamiya K."/>
            <person name="Karasawa W."/>
            <person name="Kurita K."/>
            <person name="Katagiri S."/>
            <person name="Kikuta A."/>
            <person name="Kobayashi H."/>
            <person name="Kobayashi N."/>
            <person name="Machita K."/>
            <person name="Maehara T."/>
            <person name="Masukawa M."/>
            <person name="Mizubayashi T."/>
            <person name="Mukai Y."/>
            <person name="Nagasaki H."/>
            <person name="Nagata Y."/>
            <person name="Naito S."/>
            <person name="Nakashima M."/>
            <person name="Nakama Y."/>
            <person name="Nakamichi Y."/>
            <person name="Nakamura M."/>
            <person name="Meguro A."/>
            <person name="Negishi M."/>
            <person name="Ohta I."/>
            <person name="Ohta T."/>
            <person name="Okamoto M."/>
            <person name="Ono N."/>
            <person name="Saji S."/>
            <person name="Sakaguchi M."/>
            <person name="Sakai K."/>
            <person name="Shibata M."/>
            <person name="Shimokawa T."/>
            <person name="Song J."/>
            <person name="Takazaki Y."/>
            <person name="Terasawa K."/>
            <person name="Tsugane M."/>
            <person name="Tsuji K."/>
            <person name="Ueda S."/>
            <person name="Waki K."/>
            <person name="Yamagata H."/>
            <person name="Yamamoto M."/>
            <person name="Yamamoto S."/>
            <person name="Yamane H."/>
            <person name="Yoshiki S."/>
            <person name="Yoshihara R."/>
            <person name="Yukawa K."/>
            <person name="Zhong H."/>
            <person name="Yano M."/>
            <person name="Yuan Q."/>
            <person name="Ouyang S."/>
            <person name="Liu J."/>
            <person name="Jones K.M."/>
            <person name="Gansberger K."/>
            <person name="Moffat K."/>
            <person name="Hill J."/>
            <person name="Bera J."/>
            <person name="Fadrosh D."/>
            <person name="Jin S."/>
            <person name="Johri S."/>
            <person name="Kim M."/>
            <person name="Overton L."/>
            <person name="Reardon M."/>
            <person name="Tsitrin T."/>
            <person name="Vuong H."/>
            <person name="Weaver B."/>
            <person name="Ciecko A."/>
            <person name="Tallon L."/>
            <person name="Jackson J."/>
            <person name="Pai G."/>
            <person name="Aken S.V."/>
            <person name="Utterback T."/>
            <person name="Reidmuller S."/>
            <person name="Feldblyum T."/>
            <person name="Hsiao J."/>
            <person name="Zismann V."/>
            <person name="Iobst S."/>
            <person name="de Vazeille A.R."/>
            <person name="Buell C.R."/>
            <person name="Ying K."/>
            <person name="Li Y."/>
            <person name="Lu T."/>
            <person name="Huang Y."/>
            <person name="Zhao Q."/>
            <person name="Feng Q."/>
            <person name="Zhang L."/>
            <person name="Zhu J."/>
            <person name="Weng Q."/>
            <person name="Mu J."/>
            <person name="Lu Y."/>
            <person name="Fan D."/>
            <person name="Liu Y."/>
            <person name="Guan J."/>
            <person name="Zhang Y."/>
            <person name="Yu S."/>
            <person name="Liu X."/>
            <person name="Zhang Y."/>
            <person name="Hong G."/>
            <person name="Han B."/>
            <person name="Choisne N."/>
            <person name="Demange N."/>
            <person name="Orjeda G."/>
            <person name="Samain S."/>
            <person name="Cattolico L."/>
            <person name="Pelletier E."/>
            <person name="Couloux A."/>
            <person name="Segurens B."/>
            <person name="Wincker P."/>
            <person name="D'Hont A."/>
            <person name="Scarpelli C."/>
            <person name="Weissenbach J."/>
            <person name="Salanoubat M."/>
            <person name="Quetier F."/>
            <person name="Yu Y."/>
            <person name="Kim H.R."/>
            <person name="Rambo T."/>
            <person name="Currie J."/>
            <person name="Collura K."/>
            <person name="Luo M."/>
            <person name="Yang T."/>
            <person name="Ammiraju J.S.S."/>
            <person name="Engler F."/>
            <person name="Soderlund C."/>
            <person name="Wing R.A."/>
            <person name="Palmer L.E."/>
            <person name="de la Bastide M."/>
            <person name="Spiegel L."/>
            <person name="Nascimento L."/>
            <person name="Zutavern T."/>
            <person name="O'Shaughnessy A."/>
            <person name="Dike S."/>
            <person name="Dedhia N."/>
            <person name="Preston R."/>
            <person name="Balija V."/>
            <person name="McCombie W.R."/>
            <person name="Chow T."/>
            <person name="Chen H."/>
            <person name="Chung M."/>
            <person name="Chen C."/>
            <person name="Shaw J."/>
            <person name="Wu H."/>
            <person name="Hsiao K."/>
            <person name="Chao Y."/>
            <person name="Chu M."/>
            <person name="Cheng C."/>
            <person name="Hour A."/>
            <person name="Lee P."/>
            <person name="Lin S."/>
            <person name="Lin Y."/>
            <person name="Liou J."/>
            <person name="Liu S."/>
            <person name="Hsing Y."/>
            <person name="Raghuvanshi S."/>
            <person name="Mohanty A."/>
            <person name="Bharti A.K."/>
            <person name="Gaur A."/>
            <person name="Gupta V."/>
            <person name="Kumar D."/>
            <person name="Ravi V."/>
            <person name="Vij S."/>
            <person name="Kapur A."/>
            <person name="Khurana P."/>
            <person name="Khurana P."/>
            <person name="Khurana J.P."/>
            <person name="Tyagi A.K."/>
            <person name="Gaikwad K."/>
            <person name="Singh A."/>
            <person name="Dalal V."/>
            <person name="Srivastava S."/>
            <person name="Dixit A."/>
            <person name="Pal A.K."/>
            <person name="Ghazi I.A."/>
            <person name="Yadav M."/>
            <person name="Pandit A."/>
            <person name="Bhargava A."/>
            <person name="Sureshbabu K."/>
            <person name="Batra K."/>
            <person name="Sharma T.R."/>
            <person name="Mohapatra T."/>
            <person name="Singh N.K."/>
            <person name="Messing J."/>
            <person name="Nelson A.B."/>
            <person name="Fuks G."/>
            <person name="Kavchok S."/>
            <person name="Keizer G."/>
            <person name="Linton E."/>
            <person name="Llaca V."/>
            <person name="Song R."/>
            <person name="Tanyolac B."/>
            <person name="Young S."/>
            <person name="Ho-Il K."/>
            <person name="Hahn J.H."/>
            <person name="Sangsakoo G."/>
            <person name="Vanavichit A."/>
            <person name="de Mattos Luiz.A.T."/>
            <person name="Zimmer P.D."/>
            <person name="Malone G."/>
            <person name="Dellagostin O."/>
            <person name="de Oliveira A.C."/>
            <person name="Bevan M."/>
            <person name="Bancroft I."/>
            <person name="Minx P."/>
            <person name="Cordum H."/>
            <person name="Wilson R."/>
            <person name="Cheng Z."/>
            <person name="Jin W."/>
            <person name="Jiang J."/>
            <person name="Leong S.A."/>
            <person name="Iwama H."/>
            <person name="Gojobori T."/>
            <person name="Itoh T."/>
            <person name="Niimura Y."/>
            <person name="Fujii Y."/>
            <person name="Habara T."/>
            <person name="Sakai H."/>
            <person name="Sato Y."/>
            <person name="Wilson G."/>
            <person name="Kumar K."/>
            <person name="McCouch S."/>
            <person name="Juretic N."/>
            <person name="Hoen D."/>
            <person name="Wright S."/>
            <person name="Bruskiewich R."/>
            <person name="Bureau T."/>
            <person name="Miyao A."/>
            <person name="Hirochika H."/>
            <person name="Nishikawa T."/>
            <person name="Kadowaki K."/>
            <person name="Sugiura M."/>
            <person name="Burr B."/>
            <person name="Sasaki T."/>
        </authorList>
    </citation>
    <scope>NUCLEOTIDE SEQUENCE [LARGE SCALE GENOMIC DNA]</scope>
    <source>
        <strain evidence="3">cv. Nipponbare</strain>
    </source>
</reference>
<dbReference type="AlphaFoldDB" id="A0A0P0XWG9"/>
<organism evidence="2 3">
    <name type="scientific">Oryza sativa subsp. japonica</name>
    <name type="common">Rice</name>
    <dbReference type="NCBI Taxonomy" id="39947"/>
    <lineage>
        <taxon>Eukaryota</taxon>
        <taxon>Viridiplantae</taxon>
        <taxon>Streptophyta</taxon>
        <taxon>Embryophyta</taxon>
        <taxon>Tracheophyta</taxon>
        <taxon>Spermatophyta</taxon>
        <taxon>Magnoliopsida</taxon>
        <taxon>Liliopsida</taxon>
        <taxon>Poales</taxon>
        <taxon>Poaceae</taxon>
        <taxon>BOP clade</taxon>
        <taxon>Oryzoideae</taxon>
        <taxon>Oryzeae</taxon>
        <taxon>Oryzinae</taxon>
        <taxon>Oryza</taxon>
        <taxon>Oryza sativa</taxon>
    </lineage>
</organism>
<protein>
    <submittedName>
        <fullName evidence="2">Os10g0523000 protein</fullName>
    </submittedName>
</protein>
<dbReference type="Gramene" id="Os10t0523000-01">
    <property type="protein sequence ID" value="Os10t0523000-01"/>
    <property type="gene ID" value="Os10g0523000"/>
</dbReference>